<evidence type="ECO:0000313" key="11">
    <source>
        <dbReference type="EMBL" id="MFD0704681.1"/>
    </source>
</evidence>
<evidence type="ECO:0000256" key="1">
    <source>
        <dbReference type="ARBA" id="ARBA00001946"/>
    </source>
</evidence>
<keyword evidence="5 11" id="KW-0808">Transferase</keyword>
<dbReference type="PANTHER" id="PTHR30040">
    <property type="entry name" value="THIAMINE BIOSYNTHESIS LIPOPROTEIN APBE"/>
    <property type="match status" value="1"/>
</dbReference>
<evidence type="ECO:0000256" key="3">
    <source>
        <dbReference type="ARBA" id="ARBA00016337"/>
    </source>
</evidence>
<dbReference type="EMBL" id="JBHTHQ010000013">
    <property type="protein sequence ID" value="MFD0704681.1"/>
    <property type="molecule type" value="Genomic_DNA"/>
</dbReference>
<evidence type="ECO:0000256" key="7">
    <source>
        <dbReference type="ARBA" id="ARBA00022827"/>
    </source>
</evidence>
<dbReference type="RefSeq" id="WP_377938398.1">
    <property type="nucleotide sequence ID" value="NZ_JBHTHQ010000013.1"/>
</dbReference>
<proteinExistence type="predicted"/>
<accession>A0ABW2Y4G8</accession>
<dbReference type="PANTHER" id="PTHR30040:SF2">
    <property type="entry name" value="FAD:PROTEIN FMN TRANSFERASE"/>
    <property type="match status" value="1"/>
</dbReference>
<evidence type="ECO:0000256" key="2">
    <source>
        <dbReference type="ARBA" id="ARBA00011955"/>
    </source>
</evidence>
<comment type="caution">
    <text evidence="11">The sequence shown here is derived from an EMBL/GenBank/DDBJ whole genome shotgun (WGS) entry which is preliminary data.</text>
</comment>
<dbReference type="Pfam" id="PF02424">
    <property type="entry name" value="ApbE"/>
    <property type="match status" value="1"/>
</dbReference>
<evidence type="ECO:0000256" key="10">
    <source>
        <dbReference type="ARBA" id="ARBA00048540"/>
    </source>
</evidence>
<reference evidence="12" key="1">
    <citation type="journal article" date="2019" name="Int. J. Syst. Evol. Microbiol.">
        <title>The Global Catalogue of Microorganisms (GCM) 10K type strain sequencing project: providing services to taxonomists for standard genome sequencing and annotation.</title>
        <authorList>
            <consortium name="The Broad Institute Genomics Platform"/>
            <consortium name="The Broad Institute Genome Sequencing Center for Infectious Disease"/>
            <person name="Wu L."/>
            <person name="Ma J."/>
        </authorList>
    </citation>
    <scope>NUCLEOTIDE SEQUENCE [LARGE SCALE GENOMIC DNA]</scope>
    <source>
        <strain evidence="12">CCM 8604</strain>
    </source>
</reference>
<evidence type="ECO:0000313" key="12">
    <source>
        <dbReference type="Proteomes" id="UP001597036"/>
    </source>
</evidence>
<keyword evidence="6" id="KW-0479">Metal-binding</keyword>
<dbReference type="SUPFAM" id="SSF143631">
    <property type="entry name" value="ApbE-like"/>
    <property type="match status" value="1"/>
</dbReference>
<dbReference type="InterPro" id="IPR024932">
    <property type="entry name" value="ApbE"/>
</dbReference>
<dbReference type="EC" id="2.7.1.180" evidence="2"/>
<comment type="catalytic activity">
    <reaction evidence="10">
        <text>L-threonyl-[protein] + FAD = FMN-L-threonyl-[protein] + AMP + H(+)</text>
        <dbReference type="Rhea" id="RHEA:36847"/>
        <dbReference type="Rhea" id="RHEA-COMP:11060"/>
        <dbReference type="Rhea" id="RHEA-COMP:11061"/>
        <dbReference type="ChEBI" id="CHEBI:15378"/>
        <dbReference type="ChEBI" id="CHEBI:30013"/>
        <dbReference type="ChEBI" id="CHEBI:57692"/>
        <dbReference type="ChEBI" id="CHEBI:74257"/>
        <dbReference type="ChEBI" id="CHEBI:456215"/>
        <dbReference type="EC" id="2.7.1.180"/>
    </reaction>
</comment>
<keyword evidence="12" id="KW-1185">Reference proteome</keyword>
<dbReference type="Gene3D" id="3.10.520.10">
    <property type="entry name" value="ApbE-like domains"/>
    <property type="match status" value="1"/>
</dbReference>
<evidence type="ECO:0000256" key="8">
    <source>
        <dbReference type="ARBA" id="ARBA00022842"/>
    </source>
</evidence>
<dbReference type="GO" id="GO:0016740">
    <property type="term" value="F:transferase activity"/>
    <property type="evidence" value="ECO:0007669"/>
    <property type="project" value="UniProtKB-KW"/>
</dbReference>
<protein>
    <recommendedName>
        <fullName evidence="3">FAD:protein FMN transferase</fullName>
        <ecNumber evidence="2">2.7.1.180</ecNumber>
    </recommendedName>
    <alternativeName>
        <fullName evidence="9">Flavin transferase</fullName>
    </alternativeName>
</protein>
<keyword evidence="4" id="KW-0285">Flavoprotein</keyword>
<name>A0ABW2Y4G8_9BIFI</name>
<sequence length="317" mass="34516">MVTSDPSVFTLLFPQAVGTGIIVSSQRSDFSRFPALFGQLSTLIEDFESTFSRFRSDSLINTAAAHDIDGGPFEISFPSYAADLFDLYDALFQATSGKVTPTIADALIRLGYGQSYNSTHASSSQYSSHRSSQWGTDVWHTGATLHFRRPAHLDFGAAGKGFLVDLMADILVQNVDNFTINAGGDIYTTEELTIALENPYDTSQAVGVVHVTEPSALCASAPNRRHWTTADTHEEVHHLLDGLTGQSVHTVLASWSLMPTAATRFPTAWADILSTALFVSSPDQLVSAAPHGWQCARMSDMKNAQQSVDWPGEFFTR</sequence>
<gene>
    <name evidence="11" type="ORF">ACFQY8_02810</name>
</gene>
<keyword evidence="7" id="KW-0274">FAD</keyword>
<evidence type="ECO:0000256" key="6">
    <source>
        <dbReference type="ARBA" id="ARBA00022723"/>
    </source>
</evidence>
<evidence type="ECO:0000256" key="9">
    <source>
        <dbReference type="ARBA" id="ARBA00031306"/>
    </source>
</evidence>
<dbReference type="InterPro" id="IPR003374">
    <property type="entry name" value="ApbE-like_sf"/>
</dbReference>
<keyword evidence="8" id="KW-0460">Magnesium</keyword>
<dbReference type="Proteomes" id="UP001597036">
    <property type="component" value="Unassembled WGS sequence"/>
</dbReference>
<organism evidence="11 12">
    <name type="scientific">Alloscardovia venturai</name>
    <dbReference type="NCBI Taxonomy" id="1769421"/>
    <lineage>
        <taxon>Bacteria</taxon>
        <taxon>Bacillati</taxon>
        <taxon>Actinomycetota</taxon>
        <taxon>Actinomycetes</taxon>
        <taxon>Bifidobacteriales</taxon>
        <taxon>Bifidobacteriaceae</taxon>
        <taxon>Alloscardovia</taxon>
    </lineage>
</organism>
<evidence type="ECO:0000256" key="5">
    <source>
        <dbReference type="ARBA" id="ARBA00022679"/>
    </source>
</evidence>
<comment type="cofactor">
    <cofactor evidence="1">
        <name>Mg(2+)</name>
        <dbReference type="ChEBI" id="CHEBI:18420"/>
    </cofactor>
</comment>
<evidence type="ECO:0000256" key="4">
    <source>
        <dbReference type="ARBA" id="ARBA00022630"/>
    </source>
</evidence>